<dbReference type="InterPro" id="IPR036410">
    <property type="entry name" value="HSP_DnaJ_Cys-rich_dom_sf"/>
</dbReference>
<gene>
    <name evidence="1" type="ORF">Glove_575g32</name>
</gene>
<keyword evidence="2" id="KW-1185">Reference proteome</keyword>
<dbReference type="AlphaFoldDB" id="A0A397G9C3"/>
<evidence type="ECO:0000313" key="1">
    <source>
        <dbReference type="EMBL" id="RHZ47615.1"/>
    </source>
</evidence>
<comment type="caution">
    <text evidence="1">The sequence shown here is derived from an EMBL/GenBank/DDBJ whole genome shotgun (WGS) entry which is preliminary data.</text>
</comment>
<protein>
    <submittedName>
        <fullName evidence="1">Uncharacterized protein</fullName>
    </submittedName>
</protein>
<organism evidence="1 2">
    <name type="scientific">Diversispora epigaea</name>
    <dbReference type="NCBI Taxonomy" id="1348612"/>
    <lineage>
        <taxon>Eukaryota</taxon>
        <taxon>Fungi</taxon>
        <taxon>Fungi incertae sedis</taxon>
        <taxon>Mucoromycota</taxon>
        <taxon>Glomeromycotina</taxon>
        <taxon>Glomeromycetes</taxon>
        <taxon>Diversisporales</taxon>
        <taxon>Diversisporaceae</taxon>
        <taxon>Diversispora</taxon>
    </lineage>
</organism>
<evidence type="ECO:0000313" key="2">
    <source>
        <dbReference type="Proteomes" id="UP000266861"/>
    </source>
</evidence>
<dbReference type="EMBL" id="PQFF01000485">
    <property type="protein sequence ID" value="RHZ47615.1"/>
    <property type="molecule type" value="Genomic_DNA"/>
</dbReference>
<proteinExistence type="predicted"/>
<reference evidence="1 2" key="1">
    <citation type="submission" date="2018-08" db="EMBL/GenBank/DDBJ databases">
        <title>Genome and evolution of the arbuscular mycorrhizal fungus Diversispora epigaea (formerly Glomus versiforme) and its bacterial endosymbionts.</title>
        <authorList>
            <person name="Sun X."/>
            <person name="Fei Z."/>
            <person name="Harrison M."/>
        </authorList>
    </citation>
    <scope>NUCLEOTIDE SEQUENCE [LARGE SCALE GENOMIC DNA]</scope>
    <source>
        <strain evidence="1 2">IT104</strain>
    </source>
</reference>
<accession>A0A397G9C3</accession>
<dbReference type="Proteomes" id="UP000266861">
    <property type="component" value="Unassembled WGS sequence"/>
</dbReference>
<sequence>MANCKRCAGSGKMKCGSCDGSGYVIRTEIKNPMGLTIYDICEVKITCPGPCKGEVVLVVLEVFFQSLYI</sequence>
<dbReference type="OrthoDB" id="525163at2759"/>
<dbReference type="SUPFAM" id="SSF57938">
    <property type="entry name" value="DnaJ/Hsp40 cysteine-rich domain"/>
    <property type="match status" value="1"/>
</dbReference>
<name>A0A397G9C3_9GLOM</name>